<dbReference type="Gene3D" id="1.10.10.1710">
    <property type="entry name" value="Deoxyribodipyrimidine photolyase-related"/>
    <property type="match status" value="1"/>
</dbReference>
<dbReference type="InterPro" id="IPR007357">
    <property type="entry name" value="PhrB-like"/>
</dbReference>
<dbReference type="EMBL" id="KE356560">
    <property type="protein sequence ID" value="ERG92260.1"/>
    <property type="molecule type" value="Genomic_DNA"/>
</dbReference>
<dbReference type="Pfam" id="PF04244">
    <property type="entry name" value="DPRP"/>
    <property type="match status" value="1"/>
</dbReference>
<dbReference type="Gene3D" id="1.25.40.80">
    <property type="match status" value="1"/>
</dbReference>
<dbReference type="PANTHER" id="PTHR38657">
    <property type="entry name" value="SLR1343 PROTEIN"/>
    <property type="match status" value="1"/>
</dbReference>
<evidence type="ECO:0000313" key="1">
    <source>
        <dbReference type="EMBL" id="ERG92260.1"/>
    </source>
</evidence>
<name>U1N6H9_9EURY</name>
<organism evidence="1 2">
    <name type="scientific">Haloquadratum walsbyi J07HQW1</name>
    <dbReference type="NCBI Taxonomy" id="1238424"/>
    <lineage>
        <taxon>Archaea</taxon>
        <taxon>Methanobacteriati</taxon>
        <taxon>Methanobacteriota</taxon>
        <taxon>Stenosarchaea group</taxon>
        <taxon>Halobacteria</taxon>
        <taxon>Halobacteriales</taxon>
        <taxon>Haloferacaceae</taxon>
        <taxon>Haloquadratum</taxon>
    </lineage>
</organism>
<dbReference type="STRING" id="1238424.J07HQW1_02295"/>
<dbReference type="Gene3D" id="3.40.50.620">
    <property type="entry name" value="HUPs"/>
    <property type="match status" value="1"/>
</dbReference>
<dbReference type="InterPro" id="IPR014729">
    <property type="entry name" value="Rossmann-like_a/b/a_fold"/>
</dbReference>
<reference evidence="1 2" key="1">
    <citation type="journal article" date="2013" name="PLoS ONE">
        <title>Assembly-driven community genomics of a hypersaline microbial ecosystem.</title>
        <authorList>
            <person name="Podell S."/>
            <person name="Ugalde J.A."/>
            <person name="Narasingarao P."/>
            <person name="Banfield J.F."/>
            <person name="Heidelberg K.B."/>
            <person name="Allen E.E."/>
        </authorList>
    </citation>
    <scope>NUCLEOTIDE SEQUENCE [LARGE SCALE GENOMIC DNA]</scope>
    <source>
        <strain evidence="2">J07HQW1</strain>
    </source>
</reference>
<accession>U1N6H9</accession>
<sequence length="522" mass="60324">MIQPLVGETPTYEVDGETTVPWILGTQLHPDVGPLARAPSGSRVLLIEAHDFARRKPYHHDKLAIMFSGMRHFRDELEDAGYDVVYLKAPTFRDALAEYFERYPDDELIQMRSPSYNSAMRFDELVEDVGGQYRSVENELFVGTTAAFDEWANNSETDPFRHETFYRWMRGQSGVLMNEGDPVGGEWNYDDENRDFPPDDWESPPVYDPEHDELTAETMSWVESTFDTWGDTDSLIWPVTREQALEKLHHFISERIPSFGPYQDAMRREDWAMSHALLGSSINLGLLHPVEVIQEIETAYYNRDDIPLNSVEGVIRQMLGWREFMRHVYRHTMPELASANQLDAQHDLPSAYWSGDTNMACLGETVDDVKQRGYSHHIQRLMVLANFATLWGADPSELNEWFNATYVDAYHWVTTPNVVEMGQYGDGVFATKPYVSSANYIDKMSDYCGECEYYKTKDTGDGACPFNALYWDFLDRNEETLRSNHRMGLMYSHVDNKREDGEMENIKERVSELREMERAGTL</sequence>
<dbReference type="SUPFAM" id="SSF48173">
    <property type="entry name" value="Cryptochrome/photolyase FAD-binding domain"/>
    <property type="match status" value="1"/>
</dbReference>
<dbReference type="AlphaFoldDB" id="U1N6H9"/>
<evidence type="ECO:0000313" key="2">
    <source>
        <dbReference type="Proteomes" id="UP000030649"/>
    </source>
</evidence>
<gene>
    <name evidence="1" type="ORF">J07HQW1_02295</name>
</gene>
<protein>
    <submittedName>
        <fullName evidence="1">Deoxyribodipyrimidine photo-lyase-related protein</fullName>
    </submittedName>
</protein>
<dbReference type="InterPro" id="IPR052551">
    <property type="entry name" value="UV-DNA_repair_photolyase"/>
</dbReference>
<dbReference type="Proteomes" id="UP000030649">
    <property type="component" value="Unassembled WGS sequence"/>
</dbReference>
<keyword evidence="1" id="KW-0456">Lyase</keyword>
<dbReference type="PANTHER" id="PTHR38657:SF1">
    <property type="entry name" value="SLR1343 PROTEIN"/>
    <property type="match status" value="1"/>
</dbReference>
<dbReference type="Gene3D" id="1.10.579.10">
    <property type="entry name" value="DNA Cyclobutane Dipyrimidine Photolyase, subunit A, domain 3"/>
    <property type="match status" value="1"/>
</dbReference>
<dbReference type="InterPro" id="IPR036134">
    <property type="entry name" value="Crypto/Photolyase_FAD-like_sf"/>
</dbReference>
<proteinExistence type="predicted"/>
<dbReference type="GO" id="GO:0016829">
    <property type="term" value="F:lyase activity"/>
    <property type="evidence" value="ECO:0007669"/>
    <property type="project" value="UniProtKB-KW"/>
</dbReference>
<dbReference type="HOGENOM" id="CLU_031632_1_0_2"/>